<reference evidence="10 11" key="1">
    <citation type="submission" date="2016-10" db="EMBL/GenBank/DDBJ databases">
        <authorList>
            <person name="Varghese N."/>
            <person name="Submissions S."/>
        </authorList>
    </citation>
    <scope>NUCLEOTIDE SEQUENCE [LARGE SCALE GENOMIC DNA]</scope>
    <source>
        <strain evidence="10 11">DSM 16392</strain>
    </source>
</reference>
<evidence type="ECO:0000313" key="11">
    <source>
        <dbReference type="Proteomes" id="UP000199598"/>
    </source>
</evidence>
<name>A0A1I4FWD6_9HYPH</name>
<keyword evidence="3" id="KW-1003">Cell membrane</keyword>
<evidence type="ECO:0000256" key="6">
    <source>
        <dbReference type="ARBA" id="ARBA00023136"/>
    </source>
</evidence>
<evidence type="ECO:0000256" key="3">
    <source>
        <dbReference type="ARBA" id="ARBA00022475"/>
    </source>
</evidence>
<keyword evidence="4 7" id="KW-0812">Transmembrane</keyword>
<dbReference type="Proteomes" id="UP000199598">
    <property type="component" value="Unassembled WGS sequence"/>
</dbReference>
<feature type="transmembrane region" description="Helical" evidence="7">
    <location>
        <begin position="22"/>
        <end position="46"/>
    </location>
</feature>
<evidence type="ECO:0000256" key="4">
    <source>
        <dbReference type="ARBA" id="ARBA00022692"/>
    </source>
</evidence>
<dbReference type="Pfam" id="PF04290">
    <property type="entry name" value="DctQ"/>
    <property type="match status" value="1"/>
</dbReference>
<evidence type="ECO:0000313" key="10">
    <source>
        <dbReference type="EMBL" id="SFL22208.1"/>
    </source>
</evidence>
<keyword evidence="2 7" id="KW-0813">Transport</keyword>
<accession>A0A1I4FWD6</accession>
<gene>
    <name evidence="10" type="ORF">SAMN04488518_12327</name>
</gene>
<keyword evidence="7" id="KW-0997">Cell inner membrane</keyword>
<feature type="region of interest" description="Disordered" evidence="8">
    <location>
        <begin position="179"/>
        <end position="200"/>
    </location>
</feature>
<keyword evidence="11" id="KW-1185">Reference proteome</keyword>
<evidence type="ECO:0000256" key="1">
    <source>
        <dbReference type="ARBA" id="ARBA00004651"/>
    </source>
</evidence>
<feature type="transmembrane region" description="Helical" evidence="7">
    <location>
        <begin position="97"/>
        <end position="119"/>
    </location>
</feature>
<feature type="transmembrane region" description="Helical" evidence="7">
    <location>
        <begin position="58"/>
        <end position="76"/>
    </location>
</feature>
<comment type="subcellular location">
    <subcellularLocation>
        <location evidence="7">Cell inner membrane</location>
        <topology evidence="7">Multi-pass membrane protein</topology>
    </subcellularLocation>
    <subcellularLocation>
        <location evidence="1">Cell membrane</location>
        <topology evidence="1">Multi-pass membrane protein</topology>
    </subcellularLocation>
</comment>
<comment type="subunit">
    <text evidence="7">The complex comprises the extracytoplasmic solute receptor protein and the two transmembrane proteins.</text>
</comment>
<comment type="function">
    <text evidence="7">Part of the tripartite ATP-independent periplasmic (TRAP) transport system.</text>
</comment>
<sequence length="200" mass="22725">MSILTSELPKPVAKPLNGLIKLMNLMITAGGVIMALTFFMVVIVRYGFGGNLFAYEEWLMTVSFWMFFMAAAVASARKEHVNADVLGFLIKNPRIIWWREIAVEVIEIGVLSAVTYWGYLMLQEELASYPIWQTTVALKIPFFVPRLGIFLGFLFMSLFAVLHFYLLLRNGPKWPEREPREIAESVDPEEEAIITQGAAQ</sequence>
<evidence type="ECO:0000256" key="2">
    <source>
        <dbReference type="ARBA" id="ARBA00022448"/>
    </source>
</evidence>
<comment type="similarity">
    <text evidence="7">Belongs to the TRAP transporter small permease family.</text>
</comment>
<organism evidence="10 11">
    <name type="scientific">Pseudovibrio ascidiaceicola</name>
    <dbReference type="NCBI Taxonomy" id="285279"/>
    <lineage>
        <taxon>Bacteria</taxon>
        <taxon>Pseudomonadati</taxon>
        <taxon>Pseudomonadota</taxon>
        <taxon>Alphaproteobacteria</taxon>
        <taxon>Hyphomicrobiales</taxon>
        <taxon>Stappiaceae</taxon>
        <taxon>Pseudovibrio</taxon>
    </lineage>
</organism>
<evidence type="ECO:0000256" key="8">
    <source>
        <dbReference type="SAM" id="MobiDB-lite"/>
    </source>
</evidence>
<proteinExistence type="inferred from homology"/>
<dbReference type="EMBL" id="FOSK01000023">
    <property type="protein sequence ID" value="SFL22208.1"/>
    <property type="molecule type" value="Genomic_DNA"/>
</dbReference>
<dbReference type="RefSeq" id="WP_093524235.1">
    <property type="nucleotide sequence ID" value="NZ_FOSK01000023.1"/>
</dbReference>
<feature type="transmembrane region" description="Helical" evidence="7">
    <location>
        <begin position="147"/>
        <end position="168"/>
    </location>
</feature>
<keyword evidence="5 7" id="KW-1133">Transmembrane helix</keyword>
<protein>
    <recommendedName>
        <fullName evidence="7">TRAP transporter small permease protein</fullName>
    </recommendedName>
</protein>
<evidence type="ECO:0000256" key="7">
    <source>
        <dbReference type="RuleBase" id="RU369079"/>
    </source>
</evidence>
<keyword evidence="6 7" id="KW-0472">Membrane</keyword>
<comment type="caution">
    <text evidence="10">The sequence shown here is derived from an EMBL/GenBank/DDBJ whole genome shotgun (WGS) entry which is preliminary data.</text>
</comment>
<dbReference type="InterPro" id="IPR055348">
    <property type="entry name" value="DctQ"/>
</dbReference>
<evidence type="ECO:0000259" key="9">
    <source>
        <dbReference type="Pfam" id="PF04290"/>
    </source>
</evidence>
<evidence type="ECO:0000256" key="5">
    <source>
        <dbReference type="ARBA" id="ARBA00022989"/>
    </source>
</evidence>
<feature type="domain" description="Tripartite ATP-independent periplasmic transporters DctQ component" evidence="9">
    <location>
        <begin position="34"/>
        <end position="169"/>
    </location>
</feature>